<feature type="non-terminal residue" evidence="1">
    <location>
        <position position="389"/>
    </location>
</feature>
<gene>
    <name evidence="1" type="ORF">C7B77_16790</name>
</gene>
<evidence type="ECO:0000313" key="2">
    <source>
        <dbReference type="Proteomes" id="UP000238937"/>
    </source>
</evidence>
<dbReference type="Proteomes" id="UP000238937">
    <property type="component" value="Unassembled WGS sequence"/>
</dbReference>
<protein>
    <submittedName>
        <fullName evidence="1">Uncharacterized protein</fullName>
    </submittedName>
</protein>
<dbReference type="EMBL" id="PVWO01000226">
    <property type="protein sequence ID" value="PSB54874.1"/>
    <property type="molecule type" value="Genomic_DNA"/>
</dbReference>
<comment type="caution">
    <text evidence="1">The sequence shown here is derived from an EMBL/GenBank/DDBJ whole genome shotgun (WGS) entry which is preliminary data.</text>
</comment>
<name>A0A2T1GC72_9CYAN</name>
<keyword evidence="2" id="KW-1185">Reference proteome</keyword>
<reference evidence="1 2" key="1">
    <citation type="submission" date="2018-03" db="EMBL/GenBank/DDBJ databases">
        <title>The ancient ancestry and fast evolution of plastids.</title>
        <authorList>
            <person name="Moore K.R."/>
            <person name="Magnabosco C."/>
            <person name="Momper L."/>
            <person name="Gold D.A."/>
            <person name="Bosak T."/>
            <person name="Fournier G.P."/>
        </authorList>
    </citation>
    <scope>NUCLEOTIDE SEQUENCE [LARGE SCALE GENOMIC DNA]</scope>
    <source>
        <strain evidence="1 2">CCALA 037</strain>
    </source>
</reference>
<sequence length="389" mass="44983">MIDRQSLNHIDRIDPLFVEGYLSFNGWEKNGEIPNRKASIWQRKIDRDFFSVILPISQELRDFSARICELIEVLEIVEKRSASEIILSLIDQNIIAQEMQREILTFRFSFLYQSNSIYREIPTQQIGGILTSLQTLFYAVGQYKSYEKLNDKVKALNSSQYLQESNTASNSKLTNDIKKQSTLSLIETFKGSFGVKVATCKLRNQQLNLLEQEDPLTEIISETFFNLIEKSNCKDKKELMIELQKNHKKCASSYRNFLNNLIRTESDIYINWGSMNSRKGGRTSLEYSEALATFEFITKMEMENPESYEIVGELIAANKDKKTLIIEHKDSDKKITAKISFDIDTLQENELTIGKLYLAQITEVLSRNSATGEEKMEYEITNMQIAKIR</sequence>
<accession>A0A2T1GC72</accession>
<dbReference type="RefSeq" id="WP_219892178.1">
    <property type="nucleotide sequence ID" value="NZ_PVWO01000226.1"/>
</dbReference>
<evidence type="ECO:0000313" key="1">
    <source>
        <dbReference type="EMBL" id="PSB54874.1"/>
    </source>
</evidence>
<organism evidence="1 2">
    <name type="scientific">Chamaesiphon polymorphus CCALA 037</name>
    <dbReference type="NCBI Taxonomy" id="2107692"/>
    <lineage>
        <taxon>Bacteria</taxon>
        <taxon>Bacillati</taxon>
        <taxon>Cyanobacteriota</taxon>
        <taxon>Cyanophyceae</taxon>
        <taxon>Gomontiellales</taxon>
        <taxon>Chamaesiphonaceae</taxon>
        <taxon>Chamaesiphon</taxon>
    </lineage>
</organism>
<proteinExistence type="predicted"/>
<dbReference type="AlphaFoldDB" id="A0A2T1GC72"/>